<dbReference type="InterPro" id="IPR014942">
    <property type="entry name" value="AbiEii"/>
</dbReference>
<dbReference type="Proteomes" id="UP000310553">
    <property type="component" value="Plasmid pUW386"/>
</dbReference>
<proteinExistence type="predicted"/>
<name>A0AA92IG23_RALSL</name>
<evidence type="ECO:0000313" key="2">
    <source>
        <dbReference type="Proteomes" id="UP000310553"/>
    </source>
</evidence>
<dbReference type="EMBL" id="CP039340">
    <property type="protein sequence ID" value="QCX51391.1"/>
    <property type="molecule type" value="Genomic_DNA"/>
</dbReference>
<reference evidence="1 2" key="1">
    <citation type="submission" date="2019-04" db="EMBL/GenBank/DDBJ databases">
        <title>Complete Genome of UW386 and Higher Quality Genome of UW700.</title>
        <authorList>
            <person name="Jacobs J."/>
            <person name="Perez A."/>
            <person name="Steidl O."/>
            <person name="Allen C."/>
        </authorList>
    </citation>
    <scope>NUCLEOTIDE SEQUENCE [LARGE SCALE GENOMIC DNA]</scope>
    <source>
        <strain evidence="1 2">UW386</strain>
        <plasmid evidence="2">puw386</plasmid>
    </source>
</reference>
<keyword evidence="1" id="KW-0808">Transferase</keyword>
<protein>
    <submittedName>
        <fullName evidence="1">Nucleotidyl transferase AbiEii/AbiGii toxin family protein</fullName>
    </submittedName>
</protein>
<dbReference type="AlphaFoldDB" id="A0AA92IG23"/>
<gene>
    <name evidence="1" type="ORF">E7Z57_20200</name>
</gene>
<organism evidence="1 2">
    <name type="scientific">Ralstonia solanacearum</name>
    <name type="common">Pseudomonas solanacearum</name>
    <dbReference type="NCBI Taxonomy" id="305"/>
    <lineage>
        <taxon>Bacteria</taxon>
        <taxon>Pseudomonadati</taxon>
        <taxon>Pseudomonadota</taxon>
        <taxon>Betaproteobacteria</taxon>
        <taxon>Burkholderiales</taxon>
        <taxon>Burkholderiaceae</taxon>
        <taxon>Ralstonia</taxon>
        <taxon>Ralstonia solanacearum species complex</taxon>
    </lineage>
</organism>
<dbReference type="GO" id="GO:0016740">
    <property type="term" value="F:transferase activity"/>
    <property type="evidence" value="ECO:0007669"/>
    <property type="project" value="UniProtKB-KW"/>
</dbReference>
<dbReference type="Gene3D" id="3.10.450.620">
    <property type="entry name" value="JHP933, nucleotidyltransferase-like core domain"/>
    <property type="match status" value="1"/>
</dbReference>
<evidence type="ECO:0000313" key="1">
    <source>
        <dbReference type="EMBL" id="QCX51391.1"/>
    </source>
</evidence>
<sequence length="318" mass="35823">MNEIYVDTVRLMLGVAPIVFDTPLFAMKGGTALNLFLQDMPRLSVDIDVVLTDRTLSRDDAIAAISKELERVRKRIEAEGHATTFSTATSSGKAKGDEVKLTVISGDISVKVEVNYVFRGTLLEPVTRPLVPAAEDRFNTRIAVPTLHEAELYGSKLVAALDRQHPRDLFDVMHMYARFGLREDIVDAFVGYLAGHNRPIHEVLFGPKHSMAEVYETDFVGMTLETVGLDVLERTQECLHRELPAALTENHRQFLLSLVRAEPDWSLMPYEHLRELPAIRWKLQNLEALKKKNPARFAQQESLLHEHFAKPDSGNAQS</sequence>
<geneLocation type="plasmid" evidence="2">
    <name>puw386</name>
</geneLocation>
<keyword evidence="1" id="KW-0614">Plasmid</keyword>
<dbReference type="Pfam" id="PF08843">
    <property type="entry name" value="AbiEii"/>
    <property type="match status" value="1"/>
</dbReference>
<accession>A0AA92IG23</accession>